<dbReference type="InterPro" id="IPR017946">
    <property type="entry name" value="PLC-like_Pdiesterase_TIM-brl"/>
</dbReference>
<proteinExistence type="predicted"/>
<accession>D0LN89</accession>
<dbReference type="eggNOG" id="COG0584">
    <property type="taxonomic scope" value="Bacteria"/>
</dbReference>
<dbReference type="KEGG" id="hoh:Hoch_2737"/>
<dbReference type="EMBL" id="CP001804">
    <property type="protein sequence ID" value="ACY15266.1"/>
    <property type="molecule type" value="Genomic_DNA"/>
</dbReference>
<dbReference type="Gene3D" id="3.20.20.190">
    <property type="entry name" value="Phosphatidylinositol (PI) phosphodiesterase"/>
    <property type="match status" value="1"/>
</dbReference>
<dbReference type="PANTHER" id="PTHR46211">
    <property type="entry name" value="GLYCEROPHOSPHORYL DIESTER PHOSPHODIESTERASE"/>
    <property type="match status" value="1"/>
</dbReference>
<dbReference type="RefSeq" id="WP_012827874.1">
    <property type="nucleotide sequence ID" value="NC_013440.1"/>
</dbReference>
<gene>
    <name evidence="2" type="ordered locus">Hoch_2737</name>
</gene>
<dbReference type="CDD" id="cd08556">
    <property type="entry name" value="GDPD"/>
    <property type="match status" value="1"/>
</dbReference>
<evidence type="ECO:0000313" key="2">
    <source>
        <dbReference type="EMBL" id="ACY15266.1"/>
    </source>
</evidence>
<name>D0LN89_HALO1</name>
<dbReference type="SUPFAM" id="SSF51695">
    <property type="entry name" value="PLC-like phosphodiesterases"/>
    <property type="match status" value="1"/>
</dbReference>
<dbReference type="PROSITE" id="PS51704">
    <property type="entry name" value="GP_PDE"/>
    <property type="match status" value="1"/>
</dbReference>
<protein>
    <submittedName>
        <fullName evidence="2">Glycerophosphoryl diester phosphodiesterase</fullName>
    </submittedName>
</protein>
<dbReference type="GO" id="GO:0008081">
    <property type="term" value="F:phosphoric diester hydrolase activity"/>
    <property type="evidence" value="ECO:0007669"/>
    <property type="project" value="InterPro"/>
</dbReference>
<evidence type="ECO:0000259" key="1">
    <source>
        <dbReference type="PROSITE" id="PS51704"/>
    </source>
</evidence>
<dbReference type="InterPro" id="IPR030395">
    <property type="entry name" value="GP_PDE_dom"/>
</dbReference>
<reference evidence="2 3" key="1">
    <citation type="journal article" date="2010" name="Stand. Genomic Sci.">
        <title>Complete genome sequence of Haliangium ochraceum type strain (SMP-2).</title>
        <authorList>
            <consortium name="US DOE Joint Genome Institute (JGI-PGF)"/>
            <person name="Ivanova N."/>
            <person name="Daum C."/>
            <person name="Lang E."/>
            <person name="Abt B."/>
            <person name="Kopitz M."/>
            <person name="Saunders E."/>
            <person name="Lapidus A."/>
            <person name="Lucas S."/>
            <person name="Glavina Del Rio T."/>
            <person name="Nolan M."/>
            <person name="Tice H."/>
            <person name="Copeland A."/>
            <person name="Cheng J.F."/>
            <person name="Chen F."/>
            <person name="Bruce D."/>
            <person name="Goodwin L."/>
            <person name="Pitluck S."/>
            <person name="Mavromatis K."/>
            <person name="Pati A."/>
            <person name="Mikhailova N."/>
            <person name="Chen A."/>
            <person name="Palaniappan K."/>
            <person name="Land M."/>
            <person name="Hauser L."/>
            <person name="Chang Y.J."/>
            <person name="Jeffries C.D."/>
            <person name="Detter J.C."/>
            <person name="Brettin T."/>
            <person name="Rohde M."/>
            <person name="Goker M."/>
            <person name="Bristow J."/>
            <person name="Markowitz V."/>
            <person name="Eisen J.A."/>
            <person name="Hugenholtz P."/>
            <person name="Kyrpides N.C."/>
            <person name="Klenk H.P."/>
        </authorList>
    </citation>
    <scope>NUCLEOTIDE SEQUENCE [LARGE SCALE GENOMIC DNA]</scope>
    <source>
        <strain evidence="3">DSM 14365 / CIP 107738 / JCM 11303 / AJ 13395 / SMP-2</strain>
    </source>
</reference>
<feature type="domain" description="GP-PDE" evidence="1">
    <location>
        <begin position="18"/>
        <end position="261"/>
    </location>
</feature>
<dbReference type="GO" id="GO:0006629">
    <property type="term" value="P:lipid metabolic process"/>
    <property type="evidence" value="ECO:0007669"/>
    <property type="project" value="InterPro"/>
</dbReference>
<dbReference type="Proteomes" id="UP000001880">
    <property type="component" value="Chromosome"/>
</dbReference>
<evidence type="ECO:0000313" key="3">
    <source>
        <dbReference type="Proteomes" id="UP000001880"/>
    </source>
</evidence>
<dbReference type="STRING" id="502025.Hoch_2737"/>
<dbReference type="HOGENOM" id="CLU_030006_3_3_7"/>
<dbReference type="Pfam" id="PF03009">
    <property type="entry name" value="GDPD"/>
    <property type="match status" value="1"/>
</dbReference>
<sequence>MSAAAPPWTLGRAALGRPLIFGHRGAEHQVPGSGLVENTLESFARAHARGADGVELDVHQCASGELVVFHDDDLQRLAGRPERVTATAWTVLRKVRLSQPGGAAGDARISTLGEVLAALPASSVINVELKPTRRHRVPALVREAVATIADSPASERVIVSSFDPVILAALRVRAPQMPSGYLFHDEQQAAARRGWVGYALRTMALHPQASLVDAERMRRWRRRGLLVNTWTADEPGEIARLVRLGVDGIISNAPATVRAVLDRAA</sequence>
<dbReference type="AlphaFoldDB" id="D0LN89"/>
<keyword evidence="3" id="KW-1185">Reference proteome</keyword>
<dbReference type="PANTHER" id="PTHR46211:SF14">
    <property type="entry name" value="GLYCEROPHOSPHODIESTER PHOSPHODIESTERASE"/>
    <property type="match status" value="1"/>
</dbReference>
<organism evidence="2 3">
    <name type="scientific">Haliangium ochraceum (strain DSM 14365 / JCM 11303 / SMP-2)</name>
    <dbReference type="NCBI Taxonomy" id="502025"/>
    <lineage>
        <taxon>Bacteria</taxon>
        <taxon>Pseudomonadati</taxon>
        <taxon>Myxococcota</taxon>
        <taxon>Polyangia</taxon>
        <taxon>Haliangiales</taxon>
        <taxon>Kofleriaceae</taxon>
        <taxon>Haliangium</taxon>
    </lineage>
</organism>